<dbReference type="PANTHER" id="PTHR30290:SF38">
    <property type="entry name" value="D,D-DIPEPTIDE-BINDING PERIPLASMIC PROTEIN DDPA-RELATED"/>
    <property type="match status" value="1"/>
</dbReference>
<dbReference type="InterPro" id="IPR039424">
    <property type="entry name" value="SBP_5"/>
</dbReference>
<name>A0A1U9JYM7_9BURK</name>
<organism evidence="5 6">
    <name type="scientific">Paenalcaligenes hominis</name>
    <dbReference type="NCBI Taxonomy" id="643674"/>
    <lineage>
        <taxon>Bacteria</taxon>
        <taxon>Pseudomonadati</taxon>
        <taxon>Pseudomonadota</taxon>
        <taxon>Betaproteobacteria</taxon>
        <taxon>Burkholderiales</taxon>
        <taxon>Alcaligenaceae</taxon>
        <taxon>Paenalcaligenes</taxon>
    </lineage>
</organism>
<evidence type="ECO:0000256" key="3">
    <source>
        <dbReference type="SAM" id="SignalP"/>
    </source>
</evidence>
<dbReference type="Pfam" id="PF00496">
    <property type="entry name" value="SBP_bac_5"/>
    <property type="match status" value="1"/>
</dbReference>
<dbReference type="PIRSF" id="PIRSF002741">
    <property type="entry name" value="MppA"/>
    <property type="match status" value="1"/>
</dbReference>
<dbReference type="AlphaFoldDB" id="A0A1U9JYM7"/>
<dbReference type="PANTHER" id="PTHR30290">
    <property type="entry name" value="PERIPLASMIC BINDING COMPONENT OF ABC TRANSPORTER"/>
    <property type="match status" value="1"/>
</dbReference>
<dbReference type="CDD" id="cd08502">
    <property type="entry name" value="PBP2_NikA_DppA_OppA_like_16"/>
    <property type="match status" value="1"/>
</dbReference>
<dbReference type="Gene3D" id="3.90.76.10">
    <property type="entry name" value="Dipeptide-binding Protein, Domain 1"/>
    <property type="match status" value="1"/>
</dbReference>
<evidence type="ECO:0000313" key="5">
    <source>
        <dbReference type="EMBL" id="AQS50861.1"/>
    </source>
</evidence>
<dbReference type="GO" id="GO:0043190">
    <property type="term" value="C:ATP-binding cassette (ABC) transporter complex"/>
    <property type="evidence" value="ECO:0007669"/>
    <property type="project" value="InterPro"/>
</dbReference>
<dbReference type="InterPro" id="IPR030678">
    <property type="entry name" value="Peptide/Ni-bd"/>
</dbReference>
<dbReference type="InterPro" id="IPR000914">
    <property type="entry name" value="SBP_5_dom"/>
</dbReference>
<keyword evidence="2 3" id="KW-0732">Signal</keyword>
<evidence type="ECO:0000259" key="4">
    <source>
        <dbReference type="Pfam" id="PF00496"/>
    </source>
</evidence>
<sequence>MNILRNKRVVGAVLFTATSVMTAASAQTVTAVMHSGLRMMDPIQSTAFITREHGYMIYDTLVGIDSNFKVQPQMADWEVLDDGKVYRFTLRDGLQWHDGTPVTSEDCIASIKRWLDNDNTGPVLKDFLADTKIVDDQVFELHLTEATSLMLDSLAKISSRPAFMMPKRIVEDANEKAVSEMIGSGPFKFVQSEFRPGVKVVYEKNTDYVPRDEPADWTSGGKKVNVDRVEWVSMPDAMTSANALINEEVDFIEKFPFDLLPLVENMPGITAKVIDPLGNWSYYRFNHKHPPFDNKLVRQAAMYAVGQEDVMKALVGNADYYSTCASPFGCGTPNATDYGKEMIISANAKKAKELLAEANYDGTPVVLLHPTDHVMASPQPVVIASALKAAGFTVDMQSMDWQSVVTRRSNANEPAQGGWGIFATYGIVAASGDPFANTTIAANGKDAWFGWPDVPEIEALRLEYARATDDQSKQATAAKIQEFVVDEGVIVPLGQFRTPAAFRNTLQNIPEAPITVFWGLEKNS</sequence>
<feature type="chain" id="PRO_5012752967" evidence="3">
    <location>
        <begin position="27"/>
        <end position="524"/>
    </location>
</feature>
<dbReference type="KEGG" id="phn:PAEH1_03495"/>
<dbReference type="Gene3D" id="3.10.105.10">
    <property type="entry name" value="Dipeptide-binding Protein, Domain 3"/>
    <property type="match status" value="1"/>
</dbReference>
<reference evidence="5 6" key="1">
    <citation type="submission" date="2017-01" db="EMBL/GenBank/DDBJ databases">
        <title>Complete Genome Sequence of Paenalcaligenes hominis, Isolated from a paraplegic Patient with neurogenic bladder.</title>
        <authorList>
            <person name="Mukhopadhyay R."/>
            <person name="Joaquin J."/>
            <person name="Hogue R."/>
            <person name="Kilaru A."/>
            <person name="Jospin G."/>
            <person name="Mars K."/>
            <person name="Eisen J.A."/>
            <person name="Chaturvedi V."/>
        </authorList>
    </citation>
    <scope>NUCLEOTIDE SEQUENCE [LARGE SCALE GENOMIC DNA]</scope>
    <source>
        <strain evidence="5 6">15S00501</strain>
    </source>
</reference>
<evidence type="ECO:0000313" key="6">
    <source>
        <dbReference type="Proteomes" id="UP000189369"/>
    </source>
</evidence>
<dbReference type="Proteomes" id="UP000189369">
    <property type="component" value="Chromosome"/>
</dbReference>
<dbReference type="Gene3D" id="3.40.190.10">
    <property type="entry name" value="Periplasmic binding protein-like II"/>
    <property type="match status" value="1"/>
</dbReference>
<feature type="domain" description="Solute-binding protein family 5" evidence="4">
    <location>
        <begin position="70"/>
        <end position="434"/>
    </location>
</feature>
<accession>A0A1U9JYM7</accession>
<dbReference type="GO" id="GO:0015833">
    <property type="term" value="P:peptide transport"/>
    <property type="evidence" value="ECO:0007669"/>
    <property type="project" value="TreeGrafter"/>
</dbReference>
<dbReference type="OrthoDB" id="9801799at2"/>
<feature type="signal peptide" evidence="3">
    <location>
        <begin position="1"/>
        <end position="26"/>
    </location>
</feature>
<protein>
    <submittedName>
        <fullName evidence="5">ABC transporter substrate-binding protein</fullName>
    </submittedName>
</protein>
<proteinExistence type="inferred from homology"/>
<evidence type="ECO:0000256" key="1">
    <source>
        <dbReference type="ARBA" id="ARBA00005695"/>
    </source>
</evidence>
<comment type="similarity">
    <text evidence="1">Belongs to the bacterial solute-binding protein 5 family.</text>
</comment>
<dbReference type="EMBL" id="CP019697">
    <property type="protein sequence ID" value="AQS50861.1"/>
    <property type="molecule type" value="Genomic_DNA"/>
</dbReference>
<evidence type="ECO:0000256" key="2">
    <source>
        <dbReference type="ARBA" id="ARBA00022729"/>
    </source>
</evidence>
<dbReference type="GO" id="GO:0030288">
    <property type="term" value="C:outer membrane-bounded periplasmic space"/>
    <property type="evidence" value="ECO:0007669"/>
    <property type="project" value="UniProtKB-ARBA"/>
</dbReference>
<dbReference type="GO" id="GO:1904680">
    <property type="term" value="F:peptide transmembrane transporter activity"/>
    <property type="evidence" value="ECO:0007669"/>
    <property type="project" value="TreeGrafter"/>
</dbReference>
<dbReference type="STRING" id="643674.PAEH1_03495"/>
<dbReference type="SUPFAM" id="SSF53850">
    <property type="entry name" value="Periplasmic binding protein-like II"/>
    <property type="match status" value="1"/>
</dbReference>
<gene>
    <name evidence="5" type="ORF">PAEH1_03495</name>
</gene>